<feature type="region of interest" description="Disordered" evidence="1">
    <location>
        <begin position="1"/>
        <end position="24"/>
    </location>
</feature>
<evidence type="ECO:0000313" key="2">
    <source>
        <dbReference type="EMBL" id="GIY45378.1"/>
    </source>
</evidence>
<feature type="compositionally biased region" description="Acidic residues" evidence="1">
    <location>
        <begin position="1"/>
        <end position="10"/>
    </location>
</feature>
<reference evidence="2 3" key="1">
    <citation type="submission" date="2021-06" db="EMBL/GenBank/DDBJ databases">
        <title>Caerostris darwini draft genome.</title>
        <authorList>
            <person name="Kono N."/>
            <person name="Arakawa K."/>
        </authorList>
    </citation>
    <scope>NUCLEOTIDE SEQUENCE [LARGE SCALE GENOMIC DNA]</scope>
</reference>
<organism evidence="2 3">
    <name type="scientific">Caerostris darwini</name>
    <dbReference type="NCBI Taxonomy" id="1538125"/>
    <lineage>
        <taxon>Eukaryota</taxon>
        <taxon>Metazoa</taxon>
        <taxon>Ecdysozoa</taxon>
        <taxon>Arthropoda</taxon>
        <taxon>Chelicerata</taxon>
        <taxon>Arachnida</taxon>
        <taxon>Araneae</taxon>
        <taxon>Araneomorphae</taxon>
        <taxon>Entelegynae</taxon>
        <taxon>Araneoidea</taxon>
        <taxon>Araneidae</taxon>
        <taxon>Caerostris</taxon>
    </lineage>
</organism>
<dbReference type="EMBL" id="BPLQ01009615">
    <property type="protein sequence ID" value="GIY45378.1"/>
    <property type="molecule type" value="Genomic_DNA"/>
</dbReference>
<keyword evidence="3" id="KW-1185">Reference proteome</keyword>
<name>A0AAV4TN47_9ARAC</name>
<dbReference type="Proteomes" id="UP001054837">
    <property type="component" value="Unassembled WGS sequence"/>
</dbReference>
<evidence type="ECO:0000313" key="3">
    <source>
        <dbReference type="Proteomes" id="UP001054837"/>
    </source>
</evidence>
<dbReference type="AlphaFoldDB" id="A0AAV4TN47"/>
<evidence type="ECO:0000256" key="1">
    <source>
        <dbReference type="SAM" id="MobiDB-lite"/>
    </source>
</evidence>
<comment type="caution">
    <text evidence="2">The sequence shown here is derived from an EMBL/GenBank/DDBJ whole genome shotgun (WGS) entry which is preliminary data.</text>
</comment>
<feature type="compositionally biased region" description="Basic and acidic residues" evidence="1">
    <location>
        <begin position="11"/>
        <end position="24"/>
    </location>
</feature>
<accession>A0AAV4TN47</accession>
<sequence length="104" mass="11613">MEIDDAEEQDAESKEKREKKKNDFAKCPKRKAGVKNGDCDPLEFWGLSVGHGAVSEESVQMVITNSEIHPIVGLEIASGVFKMGYRVLKDLKFFGKSLILNEKV</sequence>
<gene>
    <name evidence="2" type="ORF">CDAR_482371</name>
</gene>
<protein>
    <submittedName>
        <fullName evidence="2">Uncharacterized protein</fullName>
    </submittedName>
</protein>
<proteinExistence type="predicted"/>